<dbReference type="VEuPathDB" id="FungiDB:TREMEDRAFT_35270"/>
<evidence type="ECO:0000256" key="5">
    <source>
        <dbReference type="SAM" id="MobiDB-lite"/>
    </source>
</evidence>
<evidence type="ECO:0000256" key="4">
    <source>
        <dbReference type="ARBA" id="ARBA00023136"/>
    </source>
</evidence>
<protein>
    <recommendedName>
        <fullName evidence="7">Sugar phosphate transporter domain-containing protein</fullName>
    </recommendedName>
</protein>
<comment type="subcellular location">
    <subcellularLocation>
        <location evidence="1">Membrane</location>
        <topology evidence="1">Multi-pass membrane protein</topology>
    </subcellularLocation>
</comment>
<dbReference type="Pfam" id="PF03151">
    <property type="entry name" value="TPT"/>
    <property type="match status" value="1"/>
</dbReference>
<evidence type="ECO:0000256" key="6">
    <source>
        <dbReference type="SAM" id="Phobius"/>
    </source>
</evidence>
<name>A0A4Q1BTV7_TREME</name>
<comment type="caution">
    <text evidence="8">The sequence shown here is derived from an EMBL/GenBank/DDBJ whole genome shotgun (WGS) entry which is preliminary data.</text>
</comment>
<dbReference type="SUPFAM" id="SSF103481">
    <property type="entry name" value="Multidrug resistance efflux transporter EmrE"/>
    <property type="match status" value="1"/>
</dbReference>
<evidence type="ECO:0000256" key="2">
    <source>
        <dbReference type="ARBA" id="ARBA00022692"/>
    </source>
</evidence>
<dbReference type="PANTHER" id="PTHR11132">
    <property type="entry name" value="SOLUTE CARRIER FAMILY 35"/>
    <property type="match status" value="1"/>
</dbReference>
<evidence type="ECO:0000259" key="7">
    <source>
        <dbReference type="Pfam" id="PF03151"/>
    </source>
</evidence>
<dbReference type="InterPro" id="IPR037185">
    <property type="entry name" value="EmrE-like"/>
</dbReference>
<feature type="region of interest" description="Disordered" evidence="5">
    <location>
        <begin position="146"/>
        <end position="167"/>
    </location>
</feature>
<dbReference type="GO" id="GO:0016020">
    <property type="term" value="C:membrane"/>
    <property type="evidence" value="ECO:0007669"/>
    <property type="project" value="UniProtKB-SubCell"/>
</dbReference>
<dbReference type="InterPro" id="IPR004853">
    <property type="entry name" value="Sugar_P_trans_dom"/>
</dbReference>
<sequence length="167" mass="17871">MSSVSSACHAVLIKRGLTTVQGSPVYLSYYNNLISTLILIPLIPLSGEMNGLSKLLSGQGTKTFIFGVGITGVFGFFISLASFLSIKVTSPVTHMISSASRGVLQTILAVWLFGDVMSQGRILGIILIISGSVLYVYAKERNTESNFEPPERMEGMLEDGKTGSESV</sequence>
<keyword evidence="2 6" id="KW-0812">Transmembrane</keyword>
<proteinExistence type="predicted"/>
<reference evidence="8 9" key="1">
    <citation type="submission" date="2016-06" db="EMBL/GenBank/DDBJ databases">
        <title>Evolution of pathogenesis and genome organization in the Tremellales.</title>
        <authorList>
            <person name="Cuomo C."/>
            <person name="Litvintseva A."/>
            <person name="Heitman J."/>
            <person name="Chen Y."/>
            <person name="Sun S."/>
            <person name="Springer D."/>
            <person name="Dromer F."/>
            <person name="Young S."/>
            <person name="Zeng Q."/>
            <person name="Chapman S."/>
            <person name="Gujja S."/>
            <person name="Saif S."/>
            <person name="Birren B."/>
        </authorList>
    </citation>
    <scope>NUCLEOTIDE SEQUENCE [LARGE SCALE GENOMIC DNA]</scope>
    <source>
        <strain evidence="8 9">ATCC 28783</strain>
    </source>
</reference>
<keyword evidence="4 6" id="KW-0472">Membrane</keyword>
<dbReference type="OrthoDB" id="5547497at2759"/>
<keyword evidence="3 6" id="KW-1133">Transmembrane helix</keyword>
<accession>A0A4Q1BTV7</accession>
<dbReference type="Proteomes" id="UP000289152">
    <property type="component" value="Unassembled WGS sequence"/>
</dbReference>
<dbReference type="EMBL" id="SDIL01000009">
    <property type="protein sequence ID" value="RXK41392.1"/>
    <property type="molecule type" value="Genomic_DNA"/>
</dbReference>
<feature type="domain" description="Sugar phosphate transporter" evidence="7">
    <location>
        <begin position="2"/>
        <end position="135"/>
    </location>
</feature>
<dbReference type="InParanoid" id="A0A4Q1BTV7"/>
<feature type="transmembrane region" description="Helical" evidence="6">
    <location>
        <begin position="64"/>
        <end position="86"/>
    </location>
</feature>
<gene>
    <name evidence="8" type="ORF">M231_01297</name>
</gene>
<evidence type="ECO:0000313" key="8">
    <source>
        <dbReference type="EMBL" id="RXK41392.1"/>
    </source>
</evidence>
<evidence type="ECO:0000256" key="3">
    <source>
        <dbReference type="ARBA" id="ARBA00022989"/>
    </source>
</evidence>
<feature type="transmembrane region" description="Helical" evidence="6">
    <location>
        <begin position="33"/>
        <end position="52"/>
    </location>
</feature>
<evidence type="ECO:0000313" key="9">
    <source>
        <dbReference type="Proteomes" id="UP000289152"/>
    </source>
</evidence>
<keyword evidence="9" id="KW-1185">Reference proteome</keyword>
<evidence type="ECO:0000256" key="1">
    <source>
        <dbReference type="ARBA" id="ARBA00004141"/>
    </source>
</evidence>
<organism evidence="8 9">
    <name type="scientific">Tremella mesenterica</name>
    <name type="common">Jelly fungus</name>
    <dbReference type="NCBI Taxonomy" id="5217"/>
    <lineage>
        <taxon>Eukaryota</taxon>
        <taxon>Fungi</taxon>
        <taxon>Dikarya</taxon>
        <taxon>Basidiomycota</taxon>
        <taxon>Agaricomycotina</taxon>
        <taxon>Tremellomycetes</taxon>
        <taxon>Tremellales</taxon>
        <taxon>Tremellaceae</taxon>
        <taxon>Tremella</taxon>
    </lineage>
</organism>
<dbReference type="InterPro" id="IPR050186">
    <property type="entry name" value="TPT_transporter"/>
</dbReference>
<dbReference type="AlphaFoldDB" id="A0A4Q1BTV7"/>
<dbReference type="STRING" id="5217.A0A4Q1BTV7"/>